<gene>
    <name evidence="1" type="ORF">COV04_03260</name>
</gene>
<dbReference type="EMBL" id="PFET01000010">
    <property type="protein sequence ID" value="PJE75754.1"/>
    <property type="molecule type" value="Genomic_DNA"/>
</dbReference>
<dbReference type="Gene3D" id="6.20.120.50">
    <property type="match status" value="1"/>
</dbReference>
<organism evidence="1 2">
    <name type="scientific">Candidatus Uhrbacteria bacterium CG10_big_fil_rev_8_21_14_0_10_48_11</name>
    <dbReference type="NCBI Taxonomy" id="1975037"/>
    <lineage>
        <taxon>Bacteria</taxon>
        <taxon>Candidatus Uhriibacteriota</taxon>
    </lineage>
</organism>
<evidence type="ECO:0000313" key="1">
    <source>
        <dbReference type="EMBL" id="PJE75754.1"/>
    </source>
</evidence>
<comment type="caution">
    <text evidence="1">The sequence shown here is derived from an EMBL/GenBank/DDBJ whole genome shotgun (WGS) entry which is preliminary data.</text>
</comment>
<dbReference type="AlphaFoldDB" id="A0A2M8LE79"/>
<sequence length="73" mass="7975">MQHTQKATIAQITTEAAVLKLTSGATLPWPIKELPSEVKVGDTVFVSLRSEAKAADDEQAEARRLLNEILQSE</sequence>
<evidence type="ECO:0000313" key="2">
    <source>
        <dbReference type="Proteomes" id="UP000231152"/>
    </source>
</evidence>
<evidence type="ECO:0008006" key="3">
    <source>
        <dbReference type="Google" id="ProtNLM"/>
    </source>
</evidence>
<name>A0A2M8LE79_9BACT</name>
<reference evidence="1 2" key="1">
    <citation type="submission" date="2017-09" db="EMBL/GenBank/DDBJ databases">
        <title>Depth-based differentiation of microbial function through sediment-hosted aquifers and enrichment of novel symbionts in the deep terrestrial subsurface.</title>
        <authorList>
            <person name="Probst A.J."/>
            <person name="Ladd B."/>
            <person name="Jarett J.K."/>
            <person name="Geller-Mcgrath D.E."/>
            <person name="Sieber C.M."/>
            <person name="Emerson J.B."/>
            <person name="Anantharaman K."/>
            <person name="Thomas B.C."/>
            <person name="Malmstrom R."/>
            <person name="Stieglmeier M."/>
            <person name="Klingl A."/>
            <person name="Woyke T."/>
            <person name="Ryan C.M."/>
            <person name="Banfield J.F."/>
        </authorList>
    </citation>
    <scope>NUCLEOTIDE SEQUENCE [LARGE SCALE GENOMIC DNA]</scope>
    <source>
        <strain evidence="1">CG10_big_fil_rev_8_21_14_0_10_48_11</strain>
    </source>
</reference>
<proteinExistence type="predicted"/>
<accession>A0A2M8LE79</accession>
<protein>
    <recommendedName>
        <fullName evidence="3">DUF3006 domain-containing protein</fullName>
    </recommendedName>
</protein>
<dbReference type="Proteomes" id="UP000231152">
    <property type="component" value="Unassembled WGS sequence"/>
</dbReference>